<evidence type="ECO:0000313" key="2">
    <source>
        <dbReference type="Proteomes" id="UP000299102"/>
    </source>
</evidence>
<reference evidence="1 2" key="1">
    <citation type="journal article" date="2019" name="Commun. Biol.">
        <title>The bagworm genome reveals a unique fibroin gene that provides high tensile strength.</title>
        <authorList>
            <person name="Kono N."/>
            <person name="Nakamura H."/>
            <person name="Ohtoshi R."/>
            <person name="Tomita M."/>
            <person name="Numata K."/>
            <person name="Arakawa K."/>
        </authorList>
    </citation>
    <scope>NUCLEOTIDE SEQUENCE [LARGE SCALE GENOMIC DNA]</scope>
</reference>
<proteinExistence type="predicted"/>
<evidence type="ECO:0000313" key="1">
    <source>
        <dbReference type="EMBL" id="GBP63717.1"/>
    </source>
</evidence>
<organism evidence="1 2">
    <name type="scientific">Eumeta variegata</name>
    <name type="common">Bagworm moth</name>
    <name type="synonym">Eumeta japonica</name>
    <dbReference type="NCBI Taxonomy" id="151549"/>
    <lineage>
        <taxon>Eukaryota</taxon>
        <taxon>Metazoa</taxon>
        <taxon>Ecdysozoa</taxon>
        <taxon>Arthropoda</taxon>
        <taxon>Hexapoda</taxon>
        <taxon>Insecta</taxon>
        <taxon>Pterygota</taxon>
        <taxon>Neoptera</taxon>
        <taxon>Endopterygota</taxon>
        <taxon>Lepidoptera</taxon>
        <taxon>Glossata</taxon>
        <taxon>Ditrysia</taxon>
        <taxon>Tineoidea</taxon>
        <taxon>Psychidae</taxon>
        <taxon>Oiketicinae</taxon>
        <taxon>Eumeta</taxon>
    </lineage>
</organism>
<gene>
    <name evidence="1" type="ORF">EVAR_8714_1</name>
</gene>
<accession>A0A4C1XN88</accession>
<protein>
    <submittedName>
        <fullName evidence="1">Uncharacterized protein</fullName>
    </submittedName>
</protein>
<comment type="caution">
    <text evidence="1">The sequence shown here is derived from an EMBL/GenBank/DDBJ whole genome shotgun (WGS) entry which is preliminary data.</text>
</comment>
<dbReference type="AlphaFoldDB" id="A0A4C1XN88"/>
<sequence>MNNIIKAVKRMKVRKADEYNRVSSEILKDGRGIVTSLIYQLLNKSRKFMEYLMSGVKQSLYASIKQNVHSRERCDLKEDVVTKVGKGMLDYLYGRTPPETAKHTPHSAAISGPAINSQIYNIKLRRDSSSGRAARILISGLRGIENLGLAHRRDGAGPARCLRIITPRKPTRPEYLIPSGTVRF</sequence>
<keyword evidence="2" id="KW-1185">Reference proteome</keyword>
<dbReference type="OrthoDB" id="425681at2759"/>
<name>A0A4C1XN88_EUMVA</name>
<dbReference type="Proteomes" id="UP000299102">
    <property type="component" value="Unassembled WGS sequence"/>
</dbReference>
<dbReference type="EMBL" id="BGZK01000878">
    <property type="protein sequence ID" value="GBP63717.1"/>
    <property type="molecule type" value="Genomic_DNA"/>
</dbReference>